<accession>A0A4Q9JV43</accession>
<dbReference type="RefSeq" id="WP_131186839.1">
    <property type="nucleotide sequence ID" value="NZ_CP076659.1"/>
</dbReference>
<evidence type="ECO:0000313" key="1">
    <source>
        <dbReference type="EMBL" id="TBR79531.1"/>
    </source>
</evidence>
<keyword evidence="2" id="KW-1185">Reference proteome</keyword>
<evidence type="ECO:0000313" key="2">
    <source>
        <dbReference type="Proteomes" id="UP000292583"/>
    </source>
</evidence>
<gene>
    <name evidence="1" type="ORF">DU473_06990</name>
</gene>
<organism evidence="1 2">
    <name type="scientific">Campylobacter novaezeelandiae</name>
    <dbReference type="NCBI Taxonomy" id="2267891"/>
    <lineage>
        <taxon>Bacteria</taxon>
        <taxon>Pseudomonadati</taxon>
        <taxon>Campylobacterota</taxon>
        <taxon>Epsilonproteobacteria</taxon>
        <taxon>Campylobacterales</taxon>
        <taxon>Campylobacteraceae</taxon>
        <taxon>Campylobacter</taxon>
    </lineage>
</organism>
<dbReference type="OrthoDB" id="9913927at2"/>
<sequence length="125" mass="14697">MRIEFKNKDKSYYINGVKIDDEALQSENLSHYLIDRKEHLDFLISLYADFSRSNEQHRIKDLPLILKDIVKLSCIKDKYVFVSNSTNKMIIKSINASKYEAMLRKILSENRIIKAKKTKTILKGE</sequence>
<dbReference type="EMBL" id="QPGR01000015">
    <property type="protein sequence ID" value="TBR79531.1"/>
    <property type="molecule type" value="Genomic_DNA"/>
</dbReference>
<comment type="caution">
    <text evidence="1">The sequence shown here is derived from an EMBL/GenBank/DDBJ whole genome shotgun (WGS) entry which is preliminary data.</text>
</comment>
<reference evidence="1 2" key="1">
    <citation type="submission" date="2018-07" db="EMBL/GenBank/DDBJ databases">
        <title>Campylobacter zealandensis sp. nov., isolated from birds and water in New Zealand.</title>
        <authorList>
            <person name="Wilkinson D.A."/>
            <person name="Biggs P.J."/>
            <person name="French N.P."/>
            <person name="Midwinter A.C."/>
        </authorList>
    </citation>
    <scope>NUCLEOTIDE SEQUENCE [LARGE SCALE GENOMIC DNA]</scope>
    <source>
        <strain evidence="1 2">B423b</strain>
    </source>
</reference>
<protein>
    <submittedName>
        <fullName evidence="1">Uncharacterized protein</fullName>
    </submittedName>
</protein>
<name>A0A4Q9JV43_9BACT</name>
<dbReference type="Proteomes" id="UP000292583">
    <property type="component" value="Unassembled WGS sequence"/>
</dbReference>
<dbReference type="AlphaFoldDB" id="A0A4Q9JV43"/>
<proteinExistence type="predicted"/>